<dbReference type="EMBL" id="JAHLFQ010000204">
    <property type="protein sequence ID" value="MBU3804820.1"/>
    <property type="molecule type" value="Genomic_DNA"/>
</dbReference>
<dbReference type="AlphaFoldDB" id="A0A9E2KCV3"/>
<organism evidence="1 2">
    <name type="scientific">Candidatus Cellulosilyticum pullistercoris</name>
    <dbReference type="NCBI Taxonomy" id="2838521"/>
    <lineage>
        <taxon>Bacteria</taxon>
        <taxon>Bacillati</taxon>
        <taxon>Bacillota</taxon>
        <taxon>Clostridia</taxon>
        <taxon>Lachnospirales</taxon>
        <taxon>Cellulosilyticaceae</taxon>
        <taxon>Cellulosilyticum</taxon>
    </lineage>
</organism>
<comment type="caution">
    <text evidence="1">The sequence shown here is derived from an EMBL/GenBank/DDBJ whole genome shotgun (WGS) entry which is preliminary data.</text>
</comment>
<evidence type="ECO:0000313" key="1">
    <source>
        <dbReference type="EMBL" id="MBU3804820.1"/>
    </source>
</evidence>
<feature type="non-terminal residue" evidence="1">
    <location>
        <position position="1"/>
    </location>
</feature>
<name>A0A9E2KCV3_9FIRM</name>
<accession>A0A9E2KCV3</accession>
<sequence length="71" mass="7931">IYSALKGCIYPKHMAEGIKIQMQDKTYLVAVCHQEVNSPTDLVQIEACMGYGNVIVFEPDKDQLVGTVLSW</sequence>
<gene>
    <name evidence="1" type="ORF">H9872_08690</name>
</gene>
<proteinExistence type="predicted"/>
<reference evidence="1" key="2">
    <citation type="submission" date="2021-04" db="EMBL/GenBank/DDBJ databases">
        <authorList>
            <person name="Gilroy R."/>
        </authorList>
    </citation>
    <scope>NUCLEOTIDE SEQUENCE</scope>
    <source>
        <strain evidence="1">B5-657</strain>
    </source>
</reference>
<reference evidence="1" key="1">
    <citation type="journal article" date="2021" name="PeerJ">
        <title>Extensive microbial diversity within the chicken gut microbiome revealed by metagenomics and culture.</title>
        <authorList>
            <person name="Gilroy R."/>
            <person name="Ravi A."/>
            <person name="Getino M."/>
            <person name="Pursley I."/>
            <person name="Horton D.L."/>
            <person name="Alikhan N.F."/>
            <person name="Baker D."/>
            <person name="Gharbi K."/>
            <person name="Hall N."/>
            <person name="Watson M."/>
            <person name="Adriaenssens E.M."/>
            <person name="Foster-Nyarko E."/>
            <person name="Jarju S."/>
            <person name="Secka A."/>
            <person name="Antonio M."/>
            <person name="Oren A."/>
            <person name="Chaudhuri R.R."/>
            <person name="La Ragione R."/>
            <person name="Hildebrand F."/>
            <person name="Pallen M.J."/>
        </authorList>
    </citation>
    <scope>NUCLEOTIDE SEQUENCE</scope>
    <source>
        <strain evidence="1">B5-657</strain>
    </source>
</reference>
<dbReference type="Proteomes" id="UP000824229">
    <property type="component" value="Unassembled WGS sequence"/>
</dbReference>
<evidence type="ECO:0000313" key="2">
    <source>
        <dbReference type="Proteomes" id="UP000824229"/>
    </source>
</evidence>
<protein>
    <submittedName>
        <fullName evidence="1">Heparinase</fullName>
    </submittedName>
</protein>